<organism evidence="2 3">
    <name type="scientific">Aquiflexum balticum DSM 16537</name>
    <dbReference type="NCBI Taxonomy" id="758820"/>
    <lineage>
        <taxon>Bacteria</taxon>
        <taxon>Pseudomonadati</taxon>
        <taxon>Bacteroidota</taxon>
        <taxon>Cytophagia</taxon>
        <taxon>Cytophagales</taxon>
        <taxon>Cyclobacteriaceae</taxon>
        <taxon>Aquiflexum</taxon>
    </lineage>
</organism>
<dbReference type="InterPro" id="IPR011050">
    <property type="entry name" value="Pectin_lyase_fold/virulence"/>
</dbReference>
<dbReference type="InterPro" id="IPR039448">
    <property type="entry name" value="Beta_helix"/>
</dbReference>
<dbReference type="AlphaFoldDB" id="A0A1W2HCB3"/>
<evidence type="ECO:0000259" key="1">
    <source>
        <dbReference type="Pfam" id="PF13229"/>
    </source>
</evidence>
<dbReference type="SUPFAM" id="SSF51126">
    <property type="entry name" value="Pectin lyase-like"/>
    <property type="match status" value="1"/>
</dbReference>
<reference evidence="3" key="1">
    <citation type="submission" date="2017-04" db="EMBL/GenBank/DDBJ databases">
        <authorList>
            <person name="Varghese N."/>
            <person name="Submissions S."/>
        </authorList>
    </citation>
    <scope>NUCLEOTIDE SEQUENCE [LARGE SCALE GENOMIC DNA]</scope>
    <source>
        <strain evidence="3">DSM 16537</strain>
    </source>
</reference>
<sequence length="435" mass="48047">MTMIFKTIFRIVGLLSLSLFILWSCSDSSNEQTFDSSKLRKASQEEIENVIEAFILAEEGDIIEIPPGFYSFKTQLILDSKNNISIKGAGMGETVLSFRELKAGGEGVKLVGNNVKIEDLSIEDAPGDGIKSQHSDGITFRRINVTWTNGDKSENGTYAIYPVQCKNVMIDECIASHSKDAGIYVGQSENIIVRNSLAFGNVAGIEIENSDNAEVYGNTARDNSGGILVFNLPGLPKAEGRGTKIYNNDIRSNNHVNFAVPLSDEPNGNTVTMIPPGSGIILLAAKDVEVYNNRIHKNKTTGIAIANYHITGFPTEAPNWSPFTSNIYVHDNDYKRTWKIPDLTKEFGQLISVYNAHGKGKTQDIIYDGFWDKSISDDISTNPMKVCIRETGMEKLHFTLFDLWEGEENIKASKDYTPFQCETVIKTDVSGVAKL</sequence>
<dbReference type="NCBIfam" id="TIGR03804">
    <property type="entry name" value="para_beta_helix"/>
    <property type="match status" value="1"/>
</dbReference>
<dbReference type="InterPro" id="IPR022442">
    <property type="entry name" value="SO_2930-like_dom"/>
</dbReference>
<dbReference type="InterPro" id="IPR006626">
    <property type="entry name" value="PbH1"/>
</dbReference>
<accession>A0A1W2HCB3</accession>
<dbReference type="InterPro" id="IPR012334">
    <property type="entry name" value="Pectin_lyas_fold"/>
</dbReference>
<dbReference type="InterPro" id="IPR022441">
    <property type="entry name" value="Para_beta_helix_rpt-2"/>
</dbReference>
<dbReference type="NCBIfam" id="TIGR03805">
    <property type="entry name" value="beta_helix_1"/>
    <property type="match status" value="1"/>
</dbReference>
<dbReference type="SMART" id="SM00710">
    <property type="entry name" value="PbH1"/>
    <property type="match status" value="7"/>
</dbReference>
<evidence type="ECO:0000313" key="3">
    <source>
        <dbReference type="Proteomes" id="UP000192333"/>
    </source>
</evidence>
<keyword evidence="3" id="KW-1185">Reference proteome</keyword>
<dbReference type="STRING" id="758820.SAMN00777080_5101"/>
<feature type="domain" description="Right handed beta helix" evidence="1">
    <location>
        <begin position="110"/>
        <end position="254"/>
    </location>
</feature>
<gene>
    <name evidence="2" type="ORF">SAMN00777080_5101</name>
</gene>
<evidence type="ECO:0000313" key="2">
    <source>
        <dbReference type="EMBL" id="SMD46411.1"/>
    </source>
</evidence>
<name>A0A1W2HCB3_9BACT</name>
<protein>
    <submittedName>
        <fullName evidence="2">Parallel beta-helix repeat-containing protein</fullName>
    </submittedName>
</protein>
<dbReference type="Proteomes" id="UP000192333">
    <property type="component" value="Chromosome I"/>
</dbReference>
<proteinExistence type="predicted"/>
<dbReference type="Pfam" id="PF13229">
    <property type="entry name" value="Beta_helix"/>
    <property type="match status" value="1"/>
</dbReference>
<dbReference type="Gene3D" id="2.160.20.10">
    <property type="entry name" value="Single-stranded right-handed beta-helix, Pectin lyase-like"/>
    <property type="match status" value="1"/>
</dbReference>
<dbReference type="EMBL" id="LT838813">
    <property type="protein sequence ID" value="SMD46411.1"/>
    <property type="molecule type" value="Genomic_DNA"/>
</dbReference>